<comment type="subunit">
    <text evidence="1">Interacts with H3K4me3 and to a lesser extent with H3K4me2.</text>
</comment>
<keyword evidence="1" id="KW-0862">Zinc</keyword>
<keyword evidence="1" id="KW-0805">Transcription regulation</keyword>
<keyword evidence="1" id="KW-0479">Metal-binding</keyword>
<keyword evidence="1" id="KW-0539">Nucleus</keyword>
<dbReference type="GO" id="GO:0005634">
    <property type="term" value="C:nucleus"/>
    <property type="evidence" value="ECO:0007669"/>
    <property type="project" value="UniProtKB-SubCell"/>
</dbReference>
<sequence length="152" mass="17794">MDSLWMPHLAVPIPCPPLARPMPGYTVQKIFRDYSFRWVGLIHALTKDEQTFSRRCDQGMRTQYLYGNTDGSWEVRHSELFVTPRQPKPMLGVNLARGNMKHLEWLQHIAMHCDTWLINISFTLGENLNAKEWERLFTMIKRFANCAQSIPC</sequence>
<dbReference type="GO" id="GO:0006355">
    <property type="term" value="P:regulation of DNA-templated transcription"/>
    <property type="evidence" value="ECO:0007669"/>
    <property type="project" value="UniProtKB-UniRule"/>
</dbReference>
<reference evidence="3" key="1">
    <citation type="submission" date="2014-09" db="EMBL/GenBank/DDBJ databases">
        <authorList>
            <person name="Magalhaes I.L.F."/>
            <person name="Oliveira U."/>
            <person name="Santos F.R."/>
            <person name="Vidigal T.H.D.A."/>
            <person name="Brescovit A.D."/>
            <person name="Santos A.J."/>
        </authorList>
    </citation>
    <scope>NUCLEOTIDE SEQUENCE</scope>
    <source>
        <tissue evidence="3">Shoot tissue taken approximately 20 cm above the soil surface</tissue>
    </source>
</reference>
<evidence type="ECO:0000259" key="2">
    <source>
        <dbReference type="Pfam" id="PF12165"/>
    </source>
</evidence>
<dbReference type="Pfam" id="PF12165">
    <property type="entry name" value="Alfin"/>
    <property type="match status" value="1"/>
</dbReference>
<dbReference type="EMBL" id="GBRH01235207">
    <property type="protein sequence ID" value="JAD62688.1"/>
    <property type="molecule type" value="Transcribed_RNA"/>
</dbReference>
<comment type="function">
    <text evidence="1">Histone-binding component that specifically recognizes H3 tails trimethylated on 'Lys-4' (H3K4me3), which mark transcription start sites of virtually all active genes.</text>
</comment>
<comment type="domain">
    <text evidence="1">The PHD-type zinc finger mediates the binding to H3K4me3.</text>
</comment>
<protein>
    <recommendedName>
        <fullName evidence="1">PHD finger protein ALFIN-LIKE</fullName>
    </recommendedName>
</protein>
<dbReference type="GO" id="GO:0000976">
    <property type="term" value="F:transcription cis-regulatory region binding"/>
    <property type="evidence" value="ECO:0007669"/>
    <property type="project" value="TreeGrafter"/>
</dbReference>
<dbReference type="InterPro" id="IPR045104">
    <property type="entry name" value="Alfin"/>
</dbReference>
<name>A0A0A9BKM4_ARUDO</name>
<accession>A0A0A9BKM4</accession>
<organism evidence="3">
    <name type="scientific">Arundo donax</name>
    <name type="common">Giant reed</name>
    <name type="synonym">Donax arundinaceus</name>
    <dbReference type="NCBI Taxonomy" id="35708"/>
    <lineage>
        <taxon>Eukaryota</taxon>
        <taxon>Viridiplantae</taxon>
        <taxon>Streptophyta</taxon>
        <taxon>Embryophyta</taxon>
        <taxon>Tracheophyta</taxon>
        <taxon>Spermatophyta</taxon>
        <taxon>Magnoliopsida</taxon>
        <taxon>Liliopsida</taxon>
        <taxon>Poales</taxon>
        <taxon>Poaceae</taxon>
        <taxon>PACMAD clade</taxon>
        <taxon>Arundinoideae</taxon>
        <taxon>Arundineae</taxon>
        <taxon>Arundo</taxon>
    </lineage>
</organism>
<dbReference type="PANTHER" id="PTHR12321:SF39">
    <property type="entry name" value="PHD FINGER PROTEIN ALFIN-LIKE 2"/>
    <property type="match status" value="1"/>
</dbReference>
<proteinExistence type="inferred from homology"/>
<dbReference type="GO" id="GO:0008270">
    <property type="term" value="F:zinc ion binding"/>
    <property type="evidence" value="ECO:0007669"/>
    <property type="project" value="UniProtKB-KW"/>
</dbReference>
<keyword evidence="1" id="KW-0156">Chromatin regulator</keyword>
<dbReference type="GO" id="GO:0042393">
    <property type="term" value="F:histone binding"/>
    <property type="evidence" value="ECO:0007669"/>
    <property type="project" value="UniProtKB-UniRule"/>
</dbReference>
<reference evidence="3" key="2">
    <citation type="journal article" date="2015" name="Data Brief">
        <title>Shoot transcriptome of the giant reed, Arundo donax.</title>
        <authorList>
            <person name="Barrero R.A."/>
            <person name="Guerrero F.D."/>
            <person name="Moolhuijzen P."/>
            <person name="Goolsby J.A."/>
            <person name="Tidwell J."/>
            <person name="Bellgard S.E."/>
            <person name="Bellgard M.I."/>
        </authorList>
    </citation>
    <scope>NUCLEOTIDE SEQUENCE</scope>
    <source>
        <tissue evidence="3">Shoot tissue taken approximately 20 cm above the soil surface</tissue>
    </source>
</reference>
<dbReference type="AlphaFoldDB" id="A0A0A9BKM4"/>
<evidence type="ECO:0000256" key="1">
    <source>
        <dbReference type="RuleBase" id="RU369089"/>
    </source>
</evidence>
<comment type="subcellular location">
    <subcellularLocation>
        <location evidence="1">Nucleus</location>
    </subcellularLocation>
</comment>
<dbReference type="PANTHER" id="PTHR12321">
    <property type="entry name" value="CPG BINDING PROTEIN"/>
    <property type="match status" value="1"/>
</dbReference>
<evidence type="ECO:0000313" key="3">
    <source>
        <dbReference type="EMBL" id="JAD62688.1"/>
    </source>
</evidence>
<dbReference type="GO" id="GO:0003712">
    <property type="term" value="F:transcription coregulator activity"/>
    <property type="evidence" value="ECO:0007669"/>
    <property type="project" value="TreeGrafter"/>
</dbReference>
<dbReference type="GO" id="GO:0006325">
    <property type="term" value="P:chromatin organization"/>
    <property type="evidence" value="ECO:0007669"/>
    <property type="project" value="UniProtKB-UniRule"/>
</dbReference>
<dbReference type="InterPro" id="IPR021998">
    <property type="entry name" value="Alfin_N"/>
</dbReference>
<keyword evidence="1" id="KW-0863">Zinc-finger</keyword>
<comment type="similarity">
    <text evidence="1">Belongs to the Alfin family.</text>
</comment>
<keyword evidence="1" id="KW-0804">Transcription</keyword>
<feature type="domain" description="Alfin N-terminal" evidence="2">
    <location>
        <begin position="26"/>
        <end position="148"/>
    </location>
</feature>